<sequence>MIPDTPDRERSANGSTPSASGKVLTLLLCGDVMTGRGIDQVLPHPAPPGLHEDYLKDARDYVRLAEERNGPIRTPVGFGELWGDALDEMERAAPDVRIINLETSVTTSEAWWPDKGIHYRMHPENAACLTAARIGCCALANNHVLDWGYPGLLETLATLRRLGIATAGLGEDQERARRPAILDVTGGRVAVFSFGDSSSGIPPAWAATEDRPGVDLLPALSPTAVRQLGERVAAVKRTGDIVVASIHWGGNWGYAVPDAQRAFARALIDEAGVDIIHGHSSHHPRGIEVHRGHLILYGCGDFLNDYEGISGHTAFRPDLTLLYLASIAPATGQLMGLRMLPMQLRQLRPHRASRQDAEWLSGVLDRQGRDLGTRTRLVPDGNGALVLQWT</sequence>
<evidence type="ECO:0000256" key="1">
    <source>
        <dbReference type="ARBA" id="ARBA00005662"/>
    </source>
</evidence>
<proteinExistence type="inferred from homology"/>
<dbReference type="RefSeq" id="WP_171441640.1">
    <property type="nucleotide sequence ID" value="NZ_JABFNS010000003.1"/>
</dbReference>
<dbReference type="InterPro" id="IPR029052">
    <property type="entry name" value="Metallo-depent_PP-like"/>
</dbReference>
<evidence type="ECO:0000313" key="4">
    <source>
        <dbReference type="Proteomes" id="UP000533080"/>
    </source>
</evidence>
<reference evidence="3 4" key="1">
    <citation type="submission" date="2020-05" db="EMBL/GenBank/DDBJ databases">
        <authorList>
            <person name="Whitworth D."/>
        </authorList>
    </citation>
    <scope>NUCLEOTIDE SEQUENCE [LARGE SCALE GENOMIC DNA]</scope>
    <source>
        <strain evidence="3 4">AM005</strain>
    </source>
</reference>
<comment type="similarity">
    <text evidence="1">Belongs to the CapA family.</text>
</comment>
<organism evidence="3 4">
    <name type="scientific">Myxococcus xanthus</name>
    <dbReference type="NCBI Taxonomy" id="34"/>
    <lineage>
        <taxon>Bacteria</taxon>
        <taxon>Pseudomonadati</taxon>
        <taxon>Myxococcota</taxon>
        <taxon>Myxococcia</taxon>
        <taxon>Myxococcales</taxon>
        <taxon>Cystobacterineae</taxon>
        <taxon>Myxococcaceae</taxon>
        <taxon>Myxococcus</taxon>
    </lineage>
</organism>
<dbReference type="Gene3D" id="3.60.21.10">
    <property type="match status" value="1"/>
</dbReference>
<dbReference type="SMART" id="SM00854">
    <property type="entry name" value="PGA_cap"/>
    <property type="match status" value="1"/>
</dbReference>
<dbReference type="CDD" id="cd07381">
    <property type="entry name" value="MPP_CapA"/>
    <property type="match status" value="1"/>
</dbReference>
<protein>
    <submittedName>
        <fullName evidence="3">CapA family protein</fullName>
    </submittedName>
</protein>
<dbReference type="AlphaFoldDB" id="A0A7Y4MQW2"/>
<dbReference type="SUPFAM" id="SSF56300">
    <property type="entry name" value="Metallo-dependent phosphatases"/>
    <property type="match status" value="1"/>
</dbReference>
<dbReference type="PANTHER" id="PTHR33393">
    <property type="entry name" value="POLYGLUTAMINE SYNTHESIS ACCESSORY PROTEIN RV0574C-RELATED"/>
    <property type="match status" value="1"/>
</dbReference>
<dbReference type="PANTHER" id="PTHR33393:SF11">
    <property type="entry name" value="POLYGLUTAMINE SYNTHESIS ACCESSORY PROTEIN RV0574C-RELATED"/>
    <property type="match status" value="1"/>
</dbReference>
<dbReference type="InterPro" id="IPR052169">
    <property type="entry name" value="CW_Biosynth-Accessory"/>
</dbReference>
<feature type="domain" description="Capsule synthesis protein CapA" evidence="2">
    <location>
        <begin position="25"/>
        <end position="306"/>
    </location>
</feature>
<name>A0A7Y4MQW2_MYXXA</name>
<comment type="caution">
    <text evidence="3">The sequence shown here is derived from an EMBL/GenBank/DDBJ whole genome shotgun (WGS) entry which is preliminary data.</text>
</comment>
<dbReference type="EMBL" id="JABFNT010000037">
    <property type="protein sequence ID" value="NOJ79361.1"/>
    <property type="molecule type" value="Genomic_DNA"/>
</dbReference>
<accession>A0A7Y4MQW2</accession>
<gene>
    <name evidence="3" type="ORF">HNV28_13600</name>
</gene>
<dbReference type="Proteomes" id="UP000533080">
    <property type="component" value="Unassembled WGS sequence"/>
</dbReference>
<evidence type="ECO:0000313" key="3">
    <source>
        <dbReference type="EMBL" id="NOJ79361.1"/>
    </source>
</evidence>
<dbReference type="InterPro" id="IPR019079">
    <property type="entry name" value="Capsule_synth_CapA"/>
</dbReference>
<evidence type="ECO:0000259" key="2">
    <source>
        <dbReference type="SMART" id="SM00854"/>
    </source>
</evidence>
<dbReference type="Pfam" id="PF09587">
    <property type="entry name" value="PGA_cap"/>
    <property type="match status" value="1"/>
</dbReference>